<organism evidence="2 3">
    <name type="scientific">Protopolystoma xenopodis</name>
    <dbReference type="NCBI Taxonomy" id="117903"/>
    <lineage>
        <taxon>Eukaryota</taxon>
        <taxon>Metazoa</taxon>
        <taxon>Spiralia</taxon>
        <taxon>Lophotrochozoa</taxon>
        <taxon>Platyhelminthes</taxon>
        <taxon>Monogenea</taxon>
        <taxon>Polyopisthocotylea</taxon>
        <taxon>Polystomatidea</taxon>
        <taxon>Polystomatidae</taxon>
        <taxon>Protopolystoma</taxon>
    </lineage>
</organism>
<dbReference type="AlphaFoldDB" id="A0A3S4ZQ97"/>
<evidence type="ECO:0000313" key="3">
    <source>
        <dbReference type="Proteomes" id="UP000784294"/>
    </source>
</evidence>
<feature type="region of interest" description="Disordered" evidence="1">
    <location>
        <begin position="1"/>
        <end position="56"/>
    </location>
</feature>
<protein>
    <submittedName>
        <fullName evidence="2">Uncharacterized protein</fullName>
    </submittedName>
</protein>
<proteinExistence type="predicted"/>
<dbReference type="EMBL" id="CAAALY010031090">
    <property type="protein sequence ID" value="VEL17104.1"/>
    <property type="molecule type" value="Genomic_DNA"/>
</dbReference>
<accession>A0A3S4ZQ97</accession>
<dbReference type="Proteomes" id="UP000784294">
    <property type="component" value="Unassembled WGS sequence"/>
</dbReference>
<reference evidence="2" key="1">
    <citation type="submission" date="2018-11" db="EMBL/GenBank/DDBJ databases">
        <authorList>
            <consortium name="Pathogen Informatics"/>
        </authorList>
    </citation>
    <scope>NUCLEOTIDE SEQUENCE</scope>
</reference>
<gene>
    <name evidence="2" type="ORF">PXEA_LOCUS10544</name>
</gene>
<comment type="caution">
    <text evidence="2">The sequence shown here is derived from an EMBL/GenBank/DDBJ whole genome shotgun (WGS) entry which is preliminary data.</text>
</comment>
<name>A0A3S4ZQ97_9PLAT</name>
<feature type="compositionally biased region" description="Polar residues" evidence="1">
    <location>
        <begin position="1"/>
        <end position="17"/>
    </location>
</feature>
<evidence type="ECO:0000313" key="2">
    <source>
        <dbReference type="EMBL" id="VEL17104.1"/>
    </source>
</evidence>
<keyword evidence="3" id="KW-1185">Reference proteome</keyword>
<sequence length="268" mass="29281">MSSTIGTSNPPRLSALSSIRRPQHAFSHSPKKVKSLRQHNADIHDPRPSSSSLNETTVSATISTLLDSKYSASYNIATTQTSSTPHFLRSSRSNSSVHYELAATRYTRMSLLSGRTSRSVIPVACPSTESSTIVQSATNQRSLRHQRTCVTRKDKLLNDGLVSSEEERIKSTAERRGKSFQNNIEETRDLRVSSAQGDDDKLVQKADIKSGVGSSIELNSILDRRGARSIRSDKPFNYAPVNGAMTCRATAEWSNAPRGHDPPPPSSG</sequence>
<evidence type="ECO:0000256" key="1">
    <source>
        <dbReference type="SAM" id="MobiDB-lite"/>
    </source>
</evidence>